<dbReference type="EMBL" id="CP012328">
    <property type="protein sequence ID" value="AKU79968.1"/>
    <property type="molecule type" value="Genomic_DNA"/>
</dbReference>
<organism evidence="1 2">
    <name type="scientific">Spiroplasma turonicum</name>
    <dbReference type="NCBI Taxonomy" id="216946"/>
    <lineage>
        <taxon>Bacteria</taxon>
        <taxon>Bacillati</taxon>
        <taxon>Mycoplasmatota</taxon>
        <taxon>Mollicutes</taxon>
        <taxon>Entomoplasmatales</taxon>
        <taxon>Spiroplasmataceae</taxon>
        <taxon>Spiroplasma</taxon>
    </lineage>
</organism>
<evidence type="ECO:0000313" key="1">
    <source>
        <dbReference type="EMBL" id="AKU79968.1"/>
    </source>
</evidence>
<dbReference type="KEGG" id="stur:STURON_00722"/>
<dbReference type="Proteomes" id="UP000067243">
    <property type="component" value="Chromosome"/>
</dbReference>
<sequence length="109" mass="12810">MTINANLYDVIIIYDFNLNKISVKRVTIYKTLSIKKEFINIREYNSNLKDLSNGKMEILLDKTVIEMKMIDGSTFTLLKFLENNDIELLNFDIKNSTNISYDLYDLKNI</sequence>
<proteinExistence type="predicted"/>
<dbReference type="AlphaFoldDB" id="A0A0K1P6N4"/>
<name>A0A0K1P6N4_9MOLU</name>
<accession>A0A0K1P6N4</accession>
<protein>
    <submittedName>
        <fullName evidence="1">Uncharacterized protein</fullName>
    </submittedName>
</protein>
<gene>
    <name evidence="1" type="ORF">STURON_00722</name>
</gene>
<dbReference type="PATRIC" id="fig|216946.3.peg.751"/>
<keyword evidence="2" id="KW-1185">Reference proteome</keyword>
<evidence type="ECO:0000313" key="2">
    <source>
        <dbReference type="Proteomes" id="UP000067243"/>
    </source>
</evidence>
<dbReference type="RefSeq" id="WP_075048548.1">
    <property type="nucleotide sequence ID" value="NZ_CP012328.1"/>
</dbReference>
<reference evidence="1 2" key="1">
    <citation type="journal article" date="2015" name="Genome Announc.">
        <title>Complete Genome Sequence of Spiroplasma turonicum Strain Tab4cT, a Parasite of a Horse Fly, Haematopota sp. (Diptera: Tabanidae).</title>
        <authorList>
            <person name="Davis R.E."/>
            <person name="Shao J."/>
            <person name="Zhao Y."/>
            <person name="Gasparich G.E."/>
            <person name="Gaynor B.J."/>
            <person name="Donofrio N."/>
        </authorList>
    </citation>
    <scope>NUCLEOTIDE SEQUENCE [LARGE SCALE GENOMIC DNA]</scope>
    <source>
        <strain evidence="1 2">Tab4c</strain>
    </source>
</reference>
<dbReference type="OrthoDB" id="387639at2"/>